<dbReference type="NCBIfam" id="NF035950">
    <property type="entry name" value="RumC_sactiRiPP"/>
    <property type="match status" value="1"/>
</dbReference>
<name>A0A414S786_MEDGN</name>
<dbReference type="Proteomes" id="UP000283981">
    <property type="component" value="Unassembled WGS sequence"/>
</dbReference>
<protein>
    <recommendedName>
        <fullName evidence="5">Unmodified of the bacteriocin ruminococcin C</fullName>
    </recommendedName>
</protein>
<evidence type="ECO:0000313" key="2">
    <source>
        <dbReference type="EMBL" id="RHG75207.1"/>
    </source>
</evidence>
<accession>A0A414S786</accession>
<dbReference type="EMBL" id="QRIA01000046">
    <property type="protein sequence ID" value="RHG13566.1"/>
    <property type="molecule type" value="Genomic_DNA"/>
</dbReference>
<proteinExistence type="predicted"/>
<evidence type="ECO:0000313" key="3">
    <source>
        <dbReference type="Proteomes" id="UP000283981"/>
    </source>
</evidence>
<dbReference type="RefSeq" id="WP_021739626.1">
    <property type="nucleotide sequence ID" value="NZ_JBDGDJ010000053.1"/>
</dbReference>
<evidence type="ECO:0000313" key="1">
    <source>
        <dbReference type="EMBL" id="RHG13566.1"/>
    </source>
</evidence>
<evidence type="ECO:0008006" key="5">
    <source>
        <dbReference type="Google" id="ProtNLM"/>
    </source>
</evidence>
<evidence type="ECO:0000313" key="4">
    <source>
        <dbReference type="Proteomes" id="UP000285697"/>
    </source>
</evidence>
<comment type="caution">
    <text evidence="1">The sequence shown here is derived from an EMBL/GenBank/DDBJ whole genome shotgun (WGS) entry which is preliminary data.</text>
</comment>
<sequence length="63" mass="6248">MRKIVAGKLQTGADFEGSKGGCVCSGSVAVANSHNAGLAYCVGYCGNNGVVTRNANANIAKTA</sequence>
<gene>
    <name evidence="2" type="ORF">DW243_19335</name>
    <name evidence="1" type="ORF">DW270_16270</name>
</gene>
<dbReference type="GeneID" id="42787017"/>
<dbReference type="AlphaFoldDB" id="A0A414S786"/>
<dbReference type="Proteomes" id="UP000285697">
    <property type="component" value="Unassembled WGS sequence"/>
</dbReference>
<organism evidence="1 4">
    <name type="scientific">Mediterraneibacter gnavus</name>
    <name type="common">Ruminococcus gnavus</name>
    <dbReference type="NCBI Taxonomy" id="33038"/>
    <lineage>
        <taxon>Bacteria</taxon>
        <taxon>Bacillati</taxon>
        <taxon>Bacillota</taxon>
        <taxon>Clostridia</taxon>
        <taxon>Lachnospirales</taxon>
        <taxon>Lachnospiraceae</taxon>
        <taxon>Mediterraneibacter</taxon>
    </lineage>
</organism>
<dbReference type="EMBL" id="QRIS01000148">
    <property type="protein sequence ID" value="RHG75207.1"/>
    <property type="molecule type" value="Genomic_DNA"/>
</dbReference>
<reference evidence="3 4" key="1">
    <citation type="submission" date="2018-08" db="EMBL/GenBank/DDBJ databases">
        <title>A genome reference for cultivated species of the human gut microbiota.</title>
        <authorList>
            <person name="Zou Y."/>
            <person name="Xue W."/>
            <person name="Luo G."/>
        </authorList>
    </citation>
    <scope>NUCLEOTIDE SEQUENCE [LARGE SCALE GENOMIC DNA]</scope>
    <source>
        <strain evidence="2 3">AM21-18</strain>
        <strain evidence="1 4">AM22-7AC</strain>
    </source>
</reference>